<comment type="subcellular location">
    <subcellularLocation>
        <location evidence="1">Cell inner membrane</location>
        <topology evidence="1">Single-pass membrane protein</topology>
    </subcellularLocation>
</comment>
<keyword evidence="7 9" id="KW-1133">Transmembrane helix</keyword>
<dbReference type="AlphaFoldDB" id="A0A2Z5ADH4"/>
<keyword evidence="3" id="KW-1003">Cell membrane</keyword>
<evidence type="ECO:0000313" key="12">
    <source>
        <dbReference type="Proteomes" id="UP000250579"/>
    </source>
</evidence>
<keyword evidence="6 9" id="KW-0812">Transmembrane</keyword>
<keyword evidence="8 9" id="KW-0472">Membrane</keyword>
<dbReference type="GO" id="GO:0005886">
    <property type="term" value="C:plasma membrane"/>
    <property type="evidence" value="ECO:0007669"/>
    <property type="project" value="UniProtKB-SubCell"/>
</dbReference>
<sequence length="163" mass="17321">MNAKQQRGATLIEVLVAMVILAIGLLGLAGLQSVSVQSNQGAYYRSQATILANDMADRMRANRTAALAGSYALTTFPAPSTSNAITGTPAQRDTGQWLNNLAATLPQGTGTIVTSGKIVTLTICWNDSRARIKSTQYVAPQNDSCTSTAENSGFEVFSYRTRL</sequence>
<evidence type="ECO:0000259" key="10">
    <source>
        <dbReference type="Pfam" id="PF22150"/>
    </source>
</evidence>
<dbReference type="InterPro" id="IPR013362">
    <property type="entry name" value="Pilus_4_PilV"/>
</dbReference>
<feature type="transmembrane region" description="Helical" evidence="9">
    <location>
        <begin position="12"/>
        <end position="31"/>
    </location>
</feature>
<dbReference type="GO" id="GO:0015628">
    <property type="term" value="P:protein secretion by the type II secretion system"/>
    <property type="evidence" value="ECO:0007669"/>
    <property type="project" value="InterPro"/>
</dbReference>
<dbReference type="SUPFAM" id="SSF54523">
    <property type="entry name" value="Pili subunits"/>
    <property type="match status" value="1"/>
</dbReference>
<dbReference type="NCBIfam" id="TIGR02523">
    <property type="entry name" value="type_IV_pilV"/>
    <property type="match status" value="1"/>
</dbReference>
<keyword evidence="4" id="KW-0488">Methylation</keyword>
<dbReference type="InterPro" id="IPR054402">
    <property type="entry name" value="Tt1218-like_dom"/>
</dbReference>
<dbReference type="InterPro" id="IPR012902">
    <property type="entry name" value="N_methyl_site"/>
</dbReference>
<reference evidence="11 12" key="1">
    <citation type="submission" date="2017-06" db="EMBL/GenBank/DDBJ databases">
        <title>Evolution towards high GC content and high-temperature stress adaptation in endophytic Pseudomonas oryzihabitans impacted its plant-growth promoting traits.</title>
        <authorList>
            <person name="Nascimento F.X."/>
        </authorList>
    </citation>
    <scope>NUCLEOTIDE SEQUENCE [LARGE SCALE GENOMIC DNA]</scope>
    <source>
        <strain evidence="11 12">MS8</strain>
    </source>
</reference>
<dbReference type="InterPro" id="IPR045584">
    <property type="entry name" value="Pilin-like"/>
</dbReference>
<dbReference type="PANTHER" id="PTHR38779:SF2">
    <property type="entry name" value="TYPE II SECRETION SYSTEM PROTEIN I-RELATED"/>
    <property type="match status" value="1"/>
</dbReference>
<feature type="domain" description="Type IV pilin Tt1218-like" evidence="10">
    <location>
        <begin position="31"/>
        <end position="66"/>
    </location>
</feature>
<evidence type="ECO:0000256" key="7">
    <source>
        <dbReference type="ARBA" id="ARBA00022989"/>
    </source>
</evidence>
<proteinExistence type="inferred from homology"/>
<organism evidence="11 12">
    <name type="scientific">Pseudomonas oryzihabitans</name>
    <dbReference type="NCBI Taxonomy" id="47885"/>
    <lineage>
        <taxon>Bacteria</taxon>
        <taxon>Pseudomonadati</taxon>
        <taxon>Pseudomonadota</taxon>
        <taxon>Gammaproteobacteria</taxon>
        <taxon>Pseudomonadales</taxon>
        <taxon>Pseudomonadaceae</taxon>
        <taxon>Pseudomonas</taxon>
    </lineage>
</organism>
<evidence type="ECO:0000256" key="9">
    <source>
        <dbReference type="SAM" id="Phobius"/>
    </source>
</evidence>
<evidence type="ECO:0000256" key="1">
    <source>
        <dbReference type="ARBA" id="ARBA00004377"/>
    </source>
</evidence>
<evidence type="ECO:0000256" key="3">
    <source>
        <dbReference type="ARBA" id="ARBA00022475"/>
    </source>
</evidence>
<dbReference type="RefSeq" id="WP_133861304.1">
    <property type="nucleotide sequence ID" value="NZ_CP022198.1"/>
</dbReference>
<evidence type="ECO:0000256" key="8">
    <source>
        <dbReference type="ARBA" id="ARBA00023136"/>
    </source>
</evidence>
<dbReference type="InterPro" id="IPR010052">
    <property type="entry name" value="T2SS_protein-GspI"/>
</dbReference>
<keyword evidence="5" id="KW-0997">Cell inner membrane</keyword>
<comment type="similarity">
    <text evidence="2">Belongs to the GSP I family.</text>
</comment>
<gene>
    <name evidence="11" type="primary">pilV</name>
    <name evidence="11" type="ORF">CE139_23415</name>
</gene>
<dbReference type="Pfam" id="PF07963">
    <property type="entry name" value="N_methyl"/>
    <property type="match status" value="1"/>
</dbReference>
<accession>A0A2Z5ADH4</accession>
<name>A0A2Z5ADH4_9PSED</name>
<evidence type="ECO:0000256" key="6">
    <source>
        <dbReference type="ARBA" id="ARBA00022692"/>
    </source>
</evidence>
<evidence type="ECO:0000256" key="2">
    <source>
        <dbReference type="ARBA" id="ARBA00008358"/>
    </source>
</evidence>
<evidence type="ECO:0000313" key="11">
    <source>
        <dbReference type="EMBL" id="AXA68624.1"/>
    </source>
</evidence>
<dbReference type="Pfam" id="PF22150">
    <property type="entry name" value="Tt1218-like"/>
    <property type="match status" value="1"/>
</dbReference>
<dbReference type="PANTHER" id="PTHR38779">
    <property type="entry name" value="TYPE II SECRETION SYSTEM PROTEIN I-RELATED"/>
    <property type="match status" value="1"/>
</dbReference>
<dbReference type="EMBL" id="CP022198">
    <property type="protein sequence ID" value="AXA68624.1"/>
    <property type="molecule type" value="Genomic_DNA"/>
</dbReference>
<dbReference type="Proteomes" id="UP000250579">
    <property type="component" value="Chromosome"/>
</dbReference>
<dbReference type="GO" id="GO:0015627">
    <property type="term" value="C:type II protein secretion system complex"/>
    <property type="evidence" value="ECO:0007669"/>
    <property type="project" value="InterPro"/>
</dbReference>
<dbReference type="NCBIfam" id="TIGR02532">
    <property type="entry name" value="IV_pilin_GFxxxE"/>
    <property type="match status" value="1"/>
</dbReference>
<evidence type="ECO:0000256" key="4">
    <source>
        <dbReference type="ARBA" id="ARBA00022481"/>
    </source>
</evidence>
<evidence type="ECO:0000256" key="5">
    <source>
        <dbReference type="ARBA" id="ARBA00022519"/>
    </source>
</evidence>
<protein>
    <submittedName>
        <fullName evidence="11">Type IV pilus modification protein PilV</fullName>
    </submittedName>
</protein>